<proteinExistence type="predicted"/>
<accession>A0A918PAG6</accession>
<dbReference type="EMBL" id="BMZA01000001">
    <property type="protein sequence ID" value="GGY93730.1"/>
    <property type="molecule type" value="Genomic_DNA"/>
</dbReference>
<feature type="region of interest" description="Disordered" evidence="1">
    <location>
        <begin position="23"/>
        <end position="55"/>
    </location>
</feature>
<reference evidence="3" key="2">
    <citation type="submission" date="2020-09" db="EMBL/GenBank/DDBJ databases">
        <authorList>
            <person name="Sun Q."/>
            <person name="Kim S."/>
        </authorList>
    </citation>
    <scope>NUCLEOTIDE SEQUENCE</scope>
    <source>
        <strain evidence="3">KCTC 32255</strain>
    </source>
</reference>
<evidence type="ECO:0008006" key="5">
    <source>
        <dbReference type="Google" id="ProtNLM"/>
    </source>
</evidence>
<dbReference type="RefSeq" id="WP_189619571.1">
    <property type="nucleotide sequence ID" value="NZ_BMZA01000001.1"/>
</dbReference>
<evidence type="ECO:0000313" key="3">
    <source>
        <dbReference type="EMBL" id="GGY93730.1"/>
    </source>
</evidence>
<sequence>MKPAYTCATLIAAALALSACGSKDAGTDAAKDTGPKTMAEAQEEAKKLDRPDPGEYKQTMEVTRLDIPGMDPKQAEAMKGMMKASQERTFCLTPADSEKGFKDMFDEVGKGGECSYSRFDVSGGTLDAVMNCKNPNEGTATIALNGKVSSNGSDVTVSIDQAGSKNPMGDMKMTMHMTTARLGDCKTGG</sequence>
<dbReference type="InterPro" id="IPR022061">
    <property type="entry name" value="DUF3617"/>
</dbReference>
<comment type="caution">
    <text evidence="3">The sequence shown here is derived from an EMBL/GenBank/DDBJ whole genome shotgun (WGS) entry which is preliminary data.</text>
</comment>
<dbReference type="Pfam" id="PF12276">
    <property type="entry name" value="DUF3617"/>
    <property type="match status" value="1"/>
</dbReference>
<evidence type="ECO:0000256" key="2">
    <source>
        <dbReference type="SAM" id="SignalP"/>
    </source>
</evidence>
<feature type="compositionally biased region" description="Basic and acidic residues" evidence="1">
    <location>
        <begin position="25"/>
        <end position="34"/>
    </location>
</feature>
<evidence type="ECO:0000313" key="4">
    <source>
        <dbReference type="Proteomes" id="UP000648075"/>
    </source>
</evidence>
<dbReference type="Proteomes" id="UP000648075">
    <property type="component" value="Unassembled WGS sequence"/>
</dbReference>
<protein>
    <recommendedName>
        <fullName evidence="5">DUF3617 domain-containing protein</fullName>
    </recommendedName>
</protein>
<keyword evidence="2" id="KW-0732">Signal</keyword>
<evidence type="ECO:0000256" key="1">
    <source>
        <dbReference type="SAM" id="MobiDB-lite"/>
    </source>
</evidence>
<feature type="chain" id="PRO_5037226407" description="DUF3617 domain-containing protein" evidence="2">
    <location>
        <begin position="26"/>
        <end position="189"/>
    </location>
</feature>
<feature type="compositionally biased region" description="Basic and acidic residues" evidence="1">
    <location>
        <begin position="43"/>
        <end position="55"/>
    </location>
</feature>
<dbReference type="AlphaFoldDB" id="A0A918PAG6"/>
<feature type="signal peptide" evidence="2">
    <location>
        <begin position="1"/>
        <end position="25"/>
    </location>
</feature>
<name>A0A918PAG6_9SPHN</name>
<dbReference type="PROSITE" id="PS51257">
    <property type="entry name" value="PROKAR_LIPOPROTEIN"/>
    <property type="match status" value="1"/>
</dbReference>
<gene>
    <name evidence="3" type="ORF">GCM10011614_05860</name>
</gene>
<reference evidence="3" key="1">
    <citation type="journal article" date="2014" name="Int. J. Syst. Evol. Microbiol.">
        <title>Complete genome sequence of Corynebacterium casei LMG S-19264T (=DSM 44701T), isolated from a smear-ripened cheese.</title>
        <authorList>
            <consortium name="US DOE Joint Genome Institute (JGI-PGF)"/>
            <person name="Walter F."/>
            <person name="Albersmeier A."/>
            <person name="Kalinowski J."/>
            <person name="Ruckert C."/>
        </authorList>
    </citation>
    <scope>NUCLEOTIDE SEQUENCE</scope>
    <source>
        <strain evidence="3">KCTC 32255</strain>
    </source>
</reference>
<keyword evidence="4" id="KW-1185">Reference proteome</keyword>
<organism evidence="3 4">
    <name type="scientific">Novosphingobium colocasiae</name>
    <dbReference type="NCBI Taxonomy" id="1256513"/>
    <lineage>
        <taxon>Bacteria</taxon>
        <taxon>Pseudomonadati</taxon>
        <taxon>Pseudomonadota</taxon>
        <taxon>Alphaproteobacteria</taxon>
        <taxon>Sphingomonadales</taxon>
        <taxon>Sphingomonadaceae</taxon>
        <taxon>Novosphingobium</taxon>
    </lineage>
</organism>